<gene>
    <name evidence="3" type="ORF">GJ698_07595</name>
</gene>
<accession>A0A844D9I7</accession>
<proteinExistence type="predicted"/>
<organism evidence="3 4">
    <name type="scientific">Duganella aquatilis</name>
    <dbReference type="NCBI Taxonomy" id="2666082"/>
    <lineage>
        <taxon>Bacteria</taxon>
        <taxon>Pseudomonadati</taxon>
        <taxon>Pseudomonadota</taxon>
        <taxon>Betaproteobacteria</taxon>
        <taxon>Burkholderiales</taxon>
        <taxon>Oxalobacteraceae</taxon>
        <taxon>Telluria group</taxon>
        <taxon>Duganella</taxon>
    </lineage>
</organism>
<reference evidence="3 4" key="1">
    <citation type="submission" date="2019-11" db="EMBL/GenBank/DDBJ databases">
        <title>Novel species isolated from a subtropical stream in China.</title>
        <authorList>
            <person name="Lu H."/>
        </authorList>
    </citation>
    <scope>NUCLEOTIDE SEQUENCE [LARGE SCALE GENOMIC DNA]</scope>
    <source>
        <strain evidence="3 4">FT26W</strain>
    </source>
</reference>
<dbReference type="AlphaFoldDB" id="A0A844D9I7"/>
<feature type="domain" description="Lysozyme inhibitor LprI-like N-terminal" evidence="2">
    <location>
        <begin position="278"/>
        <end position="364"/>
    </location>
</feature>
<evidence type="ECO:0000259" key="2">
    <source>
        <dbReference type="Pfam" id="PF07007"/>
    </source>
</evidence>
<comment type="caution">
    <text evidence="3">The sequence shown here is derived from an EMBL/GenBank/DDBJ whole genome shotgun (WGS) entry which is preliminary data.</text>
</comment>
<dbReference type="Proteomes" id="UP000439986">
    <property type="component" value="Unassembled WGS sequence"/>
</dbReference>
<name>A0A844D9I7_9BURK</name>
<feature type="region of interest" description="Disordered" evidence="1">
    <location>
        <begin position="1"/>
        <end position="27"/>
    </location>
</feature>
<dbReference type="InterPro" id="IPR009739">
    <property type="entry name" value="LprI-like_N"/>
</dbReference>
<evidence type="ECO:0000313" key="4">
    <source>
        <dbReference type="Proteomes" id="UP000439986"/>
    </source>
</evidence>
<evidence type="ECO:0000256" key="1">
    <source>
        <dbReference type="SAM" id="MobiDB-lite"/>
    </source>
</evidence>
<dbReference type="Gene3D" id="1.20.1270.180">
    <property type="match status" value="1"/>
</dbReference>
<evidence type="ECO:0000313" key="3">
    <source>
        <dbReference type="EMBL" id="MRW83959.1"/>
    </source>
</evidence>
<sequence>MQPAAGHRQLPALAGAQSDERPRAGAPESVEMKAYHVACAAIGLLIASAGLAAQQYPNTSTFGVPFSKDEPWYQQCMRVADLGETPPRAAGDCHAGELYYAKRSQAVTSQGEWDQVRACAVASSDNAVLMMLYANGFGVQRNADIALHYACQLDFIAKAEMEARVEHLTSGRTGKAPFDQCDDITSGYMGGICASIREDLNKQVRDARLERVTKKLTPAGQQAFAKLRAAAEHYMDAAAGEVDMHGTAAHAFVLQHMGKLREQFMQAVLDTAGGKLPAASAAAYAERDARLNEAYKAVMAISSTQEGWPDRIGDSTISHAAVRDTERRWLAYRDAFTAFAAKLPSAPDAAAVKILLTSQRIAQLSNLARN</sequence>
<keyword evidence="4" id="KW-1185">Reference proteome</keyword>
<protein>
    <submittedName>
        <fullName evidence="3">DUF1311 domain-containing protein</fullName>
    </submittedName>
</protein>
<dbReference type="EMBL" id="WKJL01000003">
    <property type="protein sequence ID" value="MRW83959.1"/>
    <property type="molecule type" value="Genomic_DNA"/>
</dbReference>
<dbReference type="Pfam" id="PF07007">
    <property type="entry name" value="LprI"/>
    <property type="match status" value="1"/>
</dbReference>